<dbReference type="EMBL" id="JAUDFV010000153">
    <property type="protein sequence ID" value="KAL2717393.1"/>
    <property type="molecule type" value="Genomic_DNA"/>
</dbReference>
<feature type="region of interest" description="Disordered" evidence="1">
    <location>
        <begin position="159"/>
        <end position="179"/>
    </location>
</feature>
<sequence>MEYRLQSPEYFIMKDKHTYMLTSVRSCMWISGSSIKAIKRHIEVNRAFLESDVISKYRRFLRTNSCEINAGESTDWLVKISFTSGLPAISVSYRSKASLLVKILGFEVSRSWLVKSTDYERSLSIKGKPEWPRYVERSQPGQFTRPRHLMSAAATGYLRGKTRDLGKATSRQEMEDRSR</sequence>
<reference evidence="2 3" key="1">
    <citation type="journal article" date="2024" name="Ann. Entomol. Soc. Am.">
        <title>Genomic analyses of the southern and eastern yellowjacket wasps (Hymenoptera: Vespidae) reveal evolutionary signatures of social life.</title>
        <authorList>
            <person name="Catto M.A."/>
            <person name="Caine P.B."/>
            <person name="Orr S.E."/>
            <person name="Hunt B.G."/>
            <person name="Goodisman M.A.D."/>
        </authorList>
    </citation>
    <scope>NUCLEOTIDE SEQUENCE [LARGE SCALE GENOMIC DNA]</scope>
    <source>
        <strain evidence="2">233</strain>
        <tissue evidence="2">Head and thorax</tissue>
    </source>
</reference>
<dbReference type="AlphaFoldDB" id="A0ABD2A9U5"/>
<dbReference type="Proteomes" id="UP001607302">
    <property type="component" value="Unassembled WGS sequence"/>
</dbReference>
<feature type="compositionally biased region" description="Basic and acidic residues" evidence="1">
    <location>
        <begin position="161"/>
        <end position="179"/>
    </location>
</feature>
<organism evidence="2 3">
    <name type="scientific">Vespula squamosa</name>
    <name type="common">Southern yellow jacket</name>
    <name type="synonym">Wasp</name>
    <dbReference type="NCBI Taxonomy" id="30214"/>
    <lineage>
        <taxon>Eukaryota</taxon>
        <taxon>Metazoa</taxon>
        <taxon>Ecdysozoa</taxon>
        <taxon>Arthropoda</taxon>
        <taxon>Hexapoda</taxon>
        <taxon>Insecta</taxon>
        <taxon>Pterygota</taxon>
        <taxon>Neoptera</taxon>
        <taxon>Endopterygota</taxon>
        <taxon>Hymenoptera</taxon>
        <taxon>Apocrita</taxon>
        <taxon>Aculeata</taxon>
        <taxon>Vespoidea</taxon>
        <taxon>Vespidae</taxon>
        <taxon>Vespinae</taxon>
        <taxon>Vespula</taxon>
    </lineage>
</organism>
<name>A0ABD2A9U5_VESSQ</name>
<proteinExistence type="predicted"/>
<keyword evidence="3" id="KW-1185">Reference proteome</keyword>
<evidence type="ECO:0000256" key="1">
    <source>
        <dbReference type="SAM" id="MobiDB-lite"/>
    </source>
</evidence>
<accession>A0ABD2A9U5</accession>
<evidence type="ECO:0000313" key="3">
    <source>
        <dbReference type="Proteomes" id="UP001607302"/>
    </source>
</evidence>
<evidence type="ECO:0000313" key="2">
    <source>
        <dbReference type="EMBL" id="KAL2717393.1"/>
    </source>
</evidence>
<comment type="caution">
    <text evidence="2">The sequence shown here is derived from an EMBL/GenBank/DDBJ whole genome shotgun (WGS) entry which is preliminary data.</text>
</comment>
<gene>
    <name evidence="2" type="ORF">V1478_013093</name>
</gene>
<protein>
    <submittedName>
        <fullName evidence="2">Uncharacterized protein</fullName>
    </submittedName>
</protein>